<name>A0AAD1S8B0_PELCU</name>
<dbReference type="AlphaFoldDB" id="A0AAD1S8B0"/>
<dbReference type="EMBL" id="OW240916">
    <property type="protein sequence ID" value="CAH2292032.1"/>
    <property type="molecule type" value="Genomic_DNA"/>
</dbReference>
<evidence type="ECO:0000313" key="2">
    <source>
        <dbReference type="Proteomes" id="UP001295444"/>
    </source>
</evidence>
<reference evidence="1" key="1">
    <citation type="submission" date="2022-03" db="EMBL/GenBank/DDBJ databases">
        <authorList>
            <person name="Alioto T."/>
            <person name="Alioto T."/>
            <person name="Gomez Garrido J."/>
        </authorList>
    </citation>
    <scope>NUCLEOTIDE SEQUENCE</scope>
</reference>
<protein>
    <submittedName>
        <fullName evidence="1">Uncharacterized protein</fullName>
    </submittedName>
</protein>
<sequence>MDTERASSMQHGYRENIKCARIQREHQACRYTEREHQTCTDTERASSMHGYREHKACIMDAERASSVHGYREIIKCAWIQREHQACMDTELASSVHGYSKIKPRMSQKTFSSMAAMPGSHRQVSKEQILSVSQRFADRSLLNKSEPSTAAFVTINLIFIVIKHSDRRFLSHKHRYKAFYRSSIPCEPNSQGALCNVFAI</sequence>
<keyword evidence="2" id="KW-1185">Reference proteome</keyword>
<proteinExistence type="predicted"/>
<evidence type="ECO:0000313" key="1">
    <source>
        <dbReference type="EMBL" id="CAH2292032.1"/>
    </source>
</evidence>
<accession>A0AAD1S8B0</accession>
<gene>
    <name evidence="1" type="ORF">PECUL_23A056036</name>
</gene>
<dbReference type="Proteomes" id="UP001295444">
    <property type="component" value="Chromosome 05"/>
</dbReference>
<organism evidence="1 2">
    <name type="scientific">Pelobates cultripes</name>
    <name type="common">Western spadefoot toad</name>
    <dbReference type="NCBI Taxonomy" id="61616"/>
    <lineage>
        <taxon>Eukaryota</taxon>
        <taxon>Metazoa</taxon>
        <taxon>Chordata</taxon>
        <taxon>Craniata</taxon>
        <taxon>Vertebrata</taxon>
        <taxon>Euteleostomi</taxon>
        <taxon>Amphibia</taxon>
        <taxon>Batrachia</taxon>
        <taxon>Anura</taxon>
        <taxon>Pelobatoidea</taxon>
        <taxon>Pelobatidae</taxon>
        <taxon>Pelobates</taxon>
    </lineage>
</organism>